<evidence type="ECO:0000256" key="2">
    <source>
        <dbReference type="SAM" id="SignalP"/>
    </source>
</evidence>
<proteinExistence type="inferred from homology"/>
<dbReference type="EMBL" id="CP034759">
    <property type="protein sequence ID" value="QBG36879.1"/>
    <property type="molecule type" value="Genomic_DNA"/>
</dbReference>
<keyword evidence="2" id="KW-0732">Signal</keyword>
<dbReference type="OrthoDB" id="8585936at2"/>
<dbReference type="AlphaFoldDB" id="A0A4P6P9A9"/>
<evidence type="ECO:0000256" key="1">
    <source>
        <dbReference type="ARBA" id="ARBA00010333"/>
    </source>
</evidence>
<dbReference type="SUPFAM" id="SSF53850">
    <property type="entry name" value="Periplasmic binding protein-like II"/>
    <property type="match status" value="1"/>
</dbReference>
<accession>A0A4P6P9A9</accession>
<evidence type="ECO:0000313" key="3">
    <source>
        <dbReference type="EMBL" id="QBG36879.1"/>
    </source>
</evidence>
<dbReference type="RefSeq" id="WP_130603452.1">
    <property type="nucleotide sequence ID" value="NZ_CP034759.1"/>
</dbReference>
<feature type="signal peptide" evidence="2">
    <location>
        <begin position="1"/>
        <end position="17"/>
    </location>
</feature>
<name>A0A4P6P9A9_9GAMM</name>
<comment type="similarity">
    <text evidence="1">Belongs to the bacterial solute-binding protein 3 family.</text>
</comment>
<keyword evidence="4" id="KW-1185">Reference proteome</keyword>
<dbReference type="Gene3D" id="3.40.190.10">
    <property type="entry name" value="Periplasmic binding protein-like II"/>
    <property type="match status" value="2"/>
</dbReference>
<gene>
    <name evidence="3" type="ORF">EMK97_14695</name>
</gene>
<dbReference type="PANTHER" id="PTHR35936">
    <property type="entry name" value="MEMBRANE-BOUND LYTIC MUREIN TRANSGLYCOSYLASE F"/>
    <property type="match status" value="1"/>
</dbReference>
<dbReference type="Proteomes" id="UP000290244">
    <property type="component" value="Chromosome"/>
</dbReference>
<sequence length="246" mass="27979">MVKYWLIFLLLCPTAFAAQAKAKMTVYAYHLQPPLIIDIDNQTGLYFDFVRQLNKLSDNYQFELAFVPRKRLEAMLQRDEMPGILLGVNPKWFKDKAEQKYLWTSTVFTDRDEIVSLKATPLEYQSPDSLKGKVIGGVRGFYYAGINELVAGGKVSRVDTAGEAALLTMLTKGRVDAAIIGRSMYDYLVKGSALGNTFHLSEKPHDSYNRRVLVPKSQRAIFSHLQALITELDQDCLWQLALKQYQ</sequence>
<organism evidence="3 4">
    <name type="scientific">Litorilituus sediminis</name>
    <dbReference type="NCBI Taxonomy" id="718192"/>
    <lineage>
        <taxon>Bacteria</taxon>
        <taxon>Pseudomonadati</taxon>
        <taxon>Pseudomonadota</taxon>
        <taxon>Gammaproteobacteria</taxon>
        <taxon>Alteromonadales</taxon>
        <taxon>Colwelliaceae</taxon>
        <taxon>Litorilituus</taxon>
    </lineage>
</organism>
<evidence type="ECO:0000313" key="4">
    <source>
        <dbReference type="Proteomes" id="UP000290244"/>
    </source>
</evidence>
<feature type="chain" id="PRO_5020417312" evidence="2">
    <location>
        <begin position="18"/>
        <end position="246"/>
    </location>
</feature>
<reference evidence="3 4" key="1">
    <citation type="submission" date="2018-12" db="EMBL/GenBank/DDBJ databases">
        <title>Complete genome of Litorilituus sediminis.</title>
        <authorList>
            <person name="Liu A."/>
            <person name="Rong J."/>
        </authorList>
    </citation>
    <scope>NUCLEOTIDE SEQUENCE [LARGE SCALE GENOMIC DNA]</scope>
    <source>
        <strain evidence="3 4">JCM 17549</strain>
    </source>
</reference>
<protein>
    <submittedName>
        <fullName evidence="3">Transporter substrate-binding domain-containing protein</fullName>
    </submittedName>
</protein>
<dbReference type="PANTHER" id="PTHR35936:SF35">
    <property type="entry name" value="L-CYSTINE-BINDING PROTEIN TCYJ"/>
    <property type="match status" value="1"/>
</dbReference>
<dbReference type="KEGG" id="lsd:EMK97_14695"/>